<dbReference type="Pfam" id="PF05621">
    <property type="entry name" value="TniB"/>
    <property type="match status" value="1"/>
</dbReference>
<accession>A0ABN3SKM1</accession>
<dbReference type="Proteomes" id="UP001500994">
    <property type="component" value="Unassembled WGS sequence"/>
</dbReference>
<dbReference type="GO" id="GO:0005524">
    <property type="term" value="F:ATP binding"/>
    <property type="evidence" value="ECO:0007669"/>
    <property type="project" value="UniProtKB-KW"/>
</dbReference>
<reference evidence="1 2" key="1">
    <citation type="journal article" date="2019" name="Int. J. Syst. Evol. Microbiol.">
        <title>The Global Catalogue of Microorganisms (GCM) 10K type strain sequencing project: providing services to taxonomists for standard genome sequencing and annotation.</title>
        <authorList>
            <consortium name="The Broad Institute Genomics Platform"/>
            <consortium name="The Broad Institute Genome Sequencing Center for Infectious Disease"/>
            <person name="Wu L."/>
            <person name="Ma J."/>
        </authorList>
    </citation>
    <scope>NUCLEOTIDE SEQUENCE [LARGE SCALE GENOMIC DNA]</scope>
    <source>
        <strain evidence="1 2">JCM 16374</strain>
    </source>
</reference>
<evidence type="ECO:0000313" key="2">
    <source>
        <dbReference type="Proteomes" id="UP001500994"/>
    </source>
</evidence>
<sequence length="342" mass="37314">MTFHHTGPDSDLFLPATTRRGWQAQMDRVVVPPDLTASPPTGSVPAGDDPRIRYHATMRTVQTPALKKAVAIARRLWLASSPRSEGPLHLAIDGPGETGMTTVLRQIGRVFEGILRDQLPPDPKRIPVVHINTPLAPSSKLDMSIPFAEFLGHKHTKDPESGQRSIDMTGPICHVMKTCGTRLVLVDGIDRLDNSELKTAFDYFGYLGAECNVSFVYCGLGSREIVNGARRSKRPASPGNGSGGIPTLAVLPIPYSADDYDLFHGVVKAFDQDLRLHQHKPGDLLNLATHLHRRSGGYTKPLSYLICQAAQEAIEAGVEAITQELIDNQPIGVFDEDPILQI</sequence>
<keyword evidence="2" id="KW-1185">Reference proteome</keyword>
<name>A0ABN3SKM1_9ACTN</name>
<keyword evidence="1" id="KW-0067">ATP-binding</keyword>
<dbReference type="RefSeq" id="WP_344581709.1">
    <property type="nucleotide sequence ID" value="NZ_BAAARK010000024.1"/>
</dbReference>
<keyword evidence="1" id="KW-0547">Nucleotide-binding</keyword>
<organism evidence="1 2">
    <name type="scientific">Streptomyces lunalinharesii</name>
    <dbReference type="NCBI Taxonomy" id="333384"/>
    <lineage>
        <taxon>Bacteria</taxon>
        <taxon>Bacillati</taxon>
        <taxon>Actinomycetota</taxon>
        <taxon>Actinomycetes</taxon>
        <taxon>Kitasatosporales</taxon>
        <taxon>Streptomycetaceae</taxon>
        <taxon>Streptomyces</taxon>
    </lineage>
</organism>
<evidence type="ECO:0000313" key="1">
    <source>
        <dbReference type="EMBL" id="GAA2679371.1"/>
    </source>
</evidence>
<protein>
    <submittedName>
        <fullName evidence="1">ATP-binding protein</fullName>
    </submittedName>
</protein>
<proteinExistence type="predicted"/>
<comment type="caution">
    <text evidence="1">The sequence shown here is derived from an EMBL/GenBank/DDBJ whole genome shotgun (WGS) entry which is preliminary data.</text>
</comment>
<dbReference type="EMBL" id="BAAARK010000024">
    <property type="protein sequence ID" value="GAA2679371.1"/>
    <property type="molecule type" value="Genomic_DNA"/>
</dbReference>
<dbReference type="InterPro" id="IPR008868">
    <property type="entry name" value="TniB"/>
</dbReference>
<gene>
    <name evidence="1" type="ORF">GCM10009864_59430</name>
</gene>